<gene>
    <name evidence="3" type="ORF">WA1_16465</name>
</gene>
<dbReference type="Pfam" id="PF05016">
    <property type="entry name" value="ParE_toxin"/>
    <property type="match status" value="1"/>
</dbReference>
<reference evidence="3 4" key="1">
    <citation type="journal article" date="2013" name="Genome Biol. Evol.">
        <title>Genomes of Stigonematalean cyanobacteria (subsection V) and the evolution of oxygenic photosynthesis from prokaryotes to plastids.</title>
        <authorList>
            <person name="Dagan T."/>
            <person name="Roettger M."/>
            <person name="Stucken K."/>
            <person name="Landan G."/>
            <person name="Koch R."/>
            <person name="Major P."/>
            <person name="Gould S.B."/>
            <person name="Goremykin V.V."/>
            <person name="Rippka R."/>
            <person name="Tandeau de Marsac N."/>
            <person name="Gugger M."/>
            <person name="Lockhart P.J."/>
            <person name="Allen J.F."/>
            <person name="Brune I."/>
            <person name="Maus I."/>
            <person name="Puhler A."/>
            <person name="Martin W.F."/>
        </authorList>
    </citation>
    <scope>NUCLEOTIDE SEQUENCE [LARGE SCALE GENOMIC DNA]</scope>
    <source>
        <strain evidence="3 4">PCC 7110</strain>
    </source>
</reference>
<evidence type="ECO:0000256" key="2">
    <source>
        <dbReference type="ARBA" id="ARBA00022649"/>
    </source>
</evidence>
<proteinExistence type="inferred from homology"/>
<dbReference type="STRING" id="128403.WA1_16465"/>
<dbReference type="Proteomes" id="UP000076925">
    <property type="component" value="Unassembled WGS sequence"/>
</dbReference>
<name>A0A139XAC9_9CYAN</name>
<dbReference type="PANTHER" id="PTHR33755">
    <property type="entry name" value="TOXIN PARE1-RELATED"/>
    <property type="match status" value="1"/>
</dbReference>
<dbReference type="Gene3D" id="3.30.2310.20">
    <property type="entry name" value="RelE-like"/>
    <property type="match status" value="1"/>
</dbReference>
<comment type="caution">
    <text evidence="3">The sequence shown here is derived from an EMBL/GenBank/DDBJ whole genome shotgun (WGS) entry which is preliminary data.</text>
</comment>
<dbReference type="OrthoDB" id="287917at2"/>
<organism evidence="3 4">
    <name type="scientific">Scytonema hofmannii PCC 7110</name>
    <dbReference type="NCBI Taxonomy" id="128403"/>
    <lineage>
        <taxon>Bacteria</taxon>
        <taxon>Bacillati</taxon>
        <taxon>Cyanobacteriota</taxon>
        <taxon>Cyanophyceae</taxon>
        <taxon>Nostocales</taxon>
        <taxon>Scytonemataceae</taxon>
        <taxon>Scytonema</taxon>
    </lineage>
</organism>
<dbReference type="EMBL" id="ANNX02000020">
    <property type="protein sequence ID" value="KYC41641.1"/>
    <property type="molecule type" value="Genomic_DNA"/>
</dbReference>
<evidence type="ECO:0000313" key="4">
    <source>
        <dbReference type="Proteomes" id="UP000076925"/>
    </source>
</evidence>
<sequence>MYELRYLEQAKTDLLRIKRYIAKESGSNDVALQYTKKLRQQCQKLAELPGTMGRARPELMEGVRSFPHGNYVILFRYIDSVLEIISIIEGHRDIEELFRQ</sequence>
<keyword evidence="2" id="KW-1277">Toxin-antitoxin system</keyword>
<dbReference type="PANTHER" id="PTHR33755:SF6">
    <property type="entry name" value="PLASMID STABILIZATION SYSTEM PROTEIN"/>
    <property type="match status" value="1"/>
</dbReference>
<comment type="similarity">
    <text evidence="1">Belongs to the RelE toxin family.</text>
</comment>
<dbReference type="InterPro" id="IPR035093">
    <property type="entry name" value="RelE/ParE_toxin_dom_sf"/>
</dbReference>
<accession>A0A139XAC9</accession>
<keyword evidence="4" id="KW-1185">Reference proteome</keyword>
<dbReference type="RefSeq" id="WP_017746532.1">
    <property type="nucleotide sequence ID" value="NZ_KQ976354.1"/>
</dbReference>
<dbReference type="InterPro" id="IPR007712">
    <property type="entry name" value="RelE/ParE_toxin"/>
</dbReference>
<dbReference type="InterPro" id="IPR051803">
    <property type="entry name" value="TA_system_RelE-like_toxin"/>
</dbReference>
<evidence type="ECO:0000313" key="3">
    <source>
        <dbReference type="EMBL" id="KYC41641.1"/>
    </source>
</evidence>
<dbReference type="AlphaFoldDB" id="A0A139XAC9"/>
<evidence type="ECO:0000256" key="1">
    <source>
        <dbReference type="ARBA" id="ARBA00006226"/>
    </source>
</evidence>
<protein>
    <submittedName>
        <fullName evidence="3">Plasmid stabilization protein</fullName>
    </submittedName>
</protein>